<evidence type="ECO:0000256" key="1">
    <source>
        <dbReference type="SAM" id="MobiDB-lite"/>
    </source>
</evidence>
<feature type="region of interest" description="Disordered" evidence="1">
    <location>
        <begin position="1"/>
        <end position="21"/>
    </location>
</feature>
<feature type="compositionally biased region" description="Basic and acidic residues" evidence="1">
    <location>
        <begin position="10"/>
        <end position="21"/>
    </location>
</feature>
<reference evidence="2" key="1">
    <citation type="submission" date="2021-05" db="EMBL/GenBank/DDBJ databases">
        <authorList>
            <person name="Alioto T."/>
            <person name="Alioto T."/>
            <person name="Gomez Garrido J."/>
        </authorList>
    </citation>
    <scope>NUCLEOTIDE SEQUENCE</scope>
</reference>
<name>A0A8D8GZ51_CULPI</name>
<evidence type="ECO:0000313" key="2">
    <source>
        <dbReference type="EMBL" id="CAG6525116.1"/>
    </source>
</evidence>
<sequence length="150" mass="16137">MMALGVERSSPSRDSRSTKRCVRDTRSDATAVVARTGIINLDGVVACFGMIDILSQSGYGCSQLAPGTLRVGYVQLDPTEDAIEDKCRTCTFFVPLVVLNRSRSLTIQHLNLCGSRLLVGHCASVQTAVRPLGLDNGQSDAEPLLREARA</sequence>
<protein>
    <submittedName>
        <fullName evidence="2">(northern house mosquito) hypothetical protein</fullName>
    </submittedName>
</protein>
<dbReference type="EMBL" id="HBUE01296701">
    <property type="protein sequence ID" value="CAG6576803.1"/>
    <property type="molecule type" value="Transcribed_RNA"/>
</dbReference>
<organism evidence="2">
    <name type="scientific">Culex pipiens</name>
    <name type="common">House mosquito</name>
    <dbReference type="NCBI Taxonomy" id="7175"/>
    <lineage>
        <taxon>Eukaryota</taxon>
        <taxon>Metazoa</taxon>
        <taxon>Ecdysozoa</taxon>
        <taxon>Arthropoda</taxon>
        <taxon>Hexapoda</taxon>
        <taxon>Insecta</taxon>
        <taxon>Pterygota</taxon>
        <taxon>Neoptera</taxon>
        <taxon>Endopterygota</taxon>
        <taxon>Diptera</taxon>
        <taxon>Nematocera</taxon>
        <taxon>Culicoidea</taxon>
        <taxon>Culicidae</taxon>
        <taxon>Culicinae</taxon>
        <taxon>Culicini</taxon>
        <taxon>Culex</taxon>
        <taxon>Culex</taxon>
    </lineage>
</organism>
<dbReference type="AlphaFoldDB" id="A0A8D8GZ51"/>
<proteinExistence type="predicted"/>
<dbReference type="EMBL" id="HBUE01190812">
    <property type="protein sequence ID" value="CAG6525116.1"/>
    <property type="molecule type" value="Transcribed_RNA"/>
</dbReference>
<dbReference type="EMBL" id="HBUE01190810">
    <property type="protein sequence ID" value="CAG6525114.1"/>
    <property type="molecule type" value="Transcribed_RNA"/>
</dbReference>
<dbReference type="EMBL" id="HBUE01190811">
    <property type="protein sequence ID" value="CAG6525115.1"/>
    <property type="molecule type" value="Transcribed_RNA"/>
</dbReference>
<dbReference type="EMBL" id="HBUE01296703">
    <property type="protein sequence ID" value="CAG6576805.1"/>
    <property type="molecule type" value="Transcribed_RNA"/>
</dbReference>
<accession>A0A8D8GZ51</accession>
<dbReference type="EMBL" id="HBUE01296702">
    <property type="protein sequence ID" value="CAG6576804.1"/>
    <property type="molecule type" value="Transcribed_RNA"/>
</dbReference>